<dbReference type="PANTHER" id="PTHR33481">
    <property type="entry name" value="REVERSE TRANSCRIPTASE"/>
    <property type="match status" value="1"/>
</dbReference>
<evidence type="ECO:0008006" key="8">
    <source>
        <dbReference type="Google" id="ProtNLM"/>
    </source>
</evidence>
<feature type="compositionally biased region" description="Basic and acidic residues" evidence="3">
    <location>
        <begin position="26"/>
        <end position="37"/>
    </location>
</feature>
<evidence type="ECO:0000313" key="6">
    <source>
        <dbReference type="EMBL" id="KAF7543577.1"/>
    </source>
</evidence>
<evidence type="ECO:0000259" key="4">
    <source>
        <dbReference type="PROSITE" id="PS50878"/>
    </source>
</evidence>
<name>A0A9P5L4M9_9HYPO</name>
<feature type="domain" description="Reverse transcriptase" evidence="4">
    <location>
        <begin position="159"/>
        <end position="440"/>
    </location>
</feature>
<dbReference type="OrthoDB" id="4842715at2759"/>
<dbReference type="SUPFAM" id="SSF56672">
    <property type="entry name" value="DNA/RNA polymerases"/>
    <property type="match status" value="1"/>
</dbReference>
<feature type="region of interest" description="Disordered" evidence="3">
    <location>
        <begin position="1"/>
        <end position="41"/>
    </location>
</feature>
<dbReference type="InterPro" id="IPR000477">
    <property type="entry name" value="RT_dom"/>
</dbReference>
<dbReference type="PROSITE" id="PS50879">
    <property type="entry name" value="RNASE_H_1"/>
    <property type="match status" value="1"/>
</dbReference>
<protein>
    <recommendedName>
        <fullName evidence="8">Reverse transcriptase</fullName>
    </recommendedName>
</protein>
<feature type="domain" description="RNase H type-1" evidence="5">
    <location>
        <begin position="521"/>
        <end position="655"/>
    </location>
</feature>
<dbReference type="CDD" id="cd09276">
    <property type="entry name" value="Rnase_HI_RT_non_LTR"/>
    <property type="match status" value="1"/>
</dbReference>
<evidence type="ECO:0000256" key="3">
    <source>
        <dbReference type="SAM" id="MobiDB-lite"/>
    </source>
</evidence>
<dbReference type="SUPFAM" id="SSF53098">
    <property type="entry name" value="Ribonuclease H-like"/>
    <property type="match status" value="1"/>
</dbReference>
<dbReference type="GO" id="GO:0005739">
    <property type="term" value="C:mitochondrion"/>
    <property type="evidence" value="ECO:0007669"/>
    <property type="project" value="UniProtKB-SubCell"/>
</dbReference>
<evidence type="ECO:0000256" key="1">
    <source>
        <dbReference type="ARBA" id="ARBA00004173"/>
    </source>
</evidence>
<organism evidence="6 7">
    <name type="scientific">Cylindrodendrum hubeiense</name>
    <dbReference type="NCBI Taxonomy" id="595255"/>
    <lineage>
        <taxon>Eukaryota</taxon>
        <taxon>Fungi</taxon>
        <taxon>Dikarya</taxon>
        <taxon>Ascomycota</taxon>
        <taxon>Pezizomycotina</taxon>
        <taxon>Sordariomycetes</taxon>
        <taxon>Hypocreomycetidae</taxon>
        <taxon>Hypocreales</taxon>
        <taxon>Nectriaceae</taxon>
        <taxon>Cylindrodendrum</taxon>
    </lineage>
</organism>
<proteinExistence type="predicted"/>
<dbReference type="InterPro" id="IPR012337">
    <property type="entry name" value="RNaseH-like_sf"/>
</dbReference>
<comment type="caution">
    <text evidence="6">The sequence shown here is derived from an EMBL/GenBank/DDBJ whole genome shotgun (WGS) entry which is preliminary data.</text>
</comment>
<dbReference type="CDD" id="cd01650">
    <property type="entry name" value="RT_nLTR_like"/>
    <property type="match status" value="1"/>
</dbReference>
<dbReference type="Pfam" id="PF00078">
    <property type="entry name" value="RVT_1"/>
    <property type="match status" value="1"/>
</dbReference>
<dbReference type="EMBL" id="JAANBB010000357">
    <property type="protein sequence ID" value="KAF7543577.1"/>
    <property type="molecule type" value="Genomic_DNA"/>
</dbReference>
<sequence length="787" mass="87803">MGRRPSQQTTDKRPLRIFQANVGKEPASHESKRRDPEELGPALLAKDTFRKIVRTQSAFQPPPLQVGDKIFETQEDKANALRKATLERLDAGDDIEDPWTPLTTEVPELPFSIQVSAEEAEDVTTKTGNTSPGTDNATTAIIRACWPIIGGYIRWLYERCLCLGHHPTVFKGAEVIMIPKPGKRDLSSPRTWRPISLLSYLSKGLERLVARHLAFIAIDRKVLYKNQAGALTKRSAVDLVAALIHDIESALARGLVVTLVTMDIQGAFDTVLRNRLLQRLRQQGWPELLVRWVASFMTGHIARVHFQDVVTPLSALECGLPQGSPVSPILFLLYTEPIYKIQIKALPYPGFRPITTIQYGYANDITSIHIGRTLRETTEEAGINIEEIERWGSNNEISFDPGKTEIIHFSRRHSSPSPSINHKGQTKTPKGALRWLAQAITNLLQGIANTARGPPPDKIRLAIKAPGQKPIYKTRLQRTALLLPPSPRPHLLQRNYSPIQLHIQPKDVTIPAFLAWTETLAAIDLIVYSDRSRSSGGAADYGYVIHRNSHNIGEGLGRLGPAEVFDAEIAGTLAGLRHATGLTSSEPGTRIYVYLDNTSTAAGLLGQPSESSQAQFLEFQSIARAHGATSVRWSPGHKGIPGNKQANKLAKAGTELPEPPGLPPSLAFNKRKARALPRTLFKNWWQDHAPESYQSYQLEAKTSSPAELQLPRKQLRHLLAARSGHGDFAKYHERFVHEAELNCSCRQRKSPDHPFYCRKIDRRQDFGEFITMIEAAHFFQEICPHHR</sequence>
<dbReference type="InterPro" id="IPR002156">
    <property type="entry name" value="RNaseH_domain"/>
</dbReference>
<dbReference type="Proteomes" id="UP000722485">
    <property type="component" value="Unassembled WGS sequence"/>
</dbReference>
<dbReference type="Gene3D" id="3.30.420.10">
    <property type="entry name" value="Ribonuclease H-like superfamily/Ribonuclease H"/>
    <property type="match status" value="1"/>
</dbReference>
<accession>A0A9P5L4M9</accession>
<reference evidence="6" key="1">
    <citation type="submission" date="2020-03" db="EMBL/GenBank/DDBJ databases">
        <title>Draft Genome Sequence of Cylindrodendrum hubeiense.</title>
        <authorList>
            <person name="Buettner E."/>
            <person name="Kellner H."/>
        </authorList>
    </citation>
    <scope>NUCLEOTIDE SEQUENCE</scope>
    <source>
        <strain evidence="6">IHI 201604</strain>
    </source>
</reference>
<comment type="subcellular location">
    <subcellularLocation>
        <location evidence="1">Mitochondrion</location>
    </subcellularLocation>
</comment>
<dbReference type="PANTHER" id="PTHR33481:SF1">
    <property type="entry name" value="ENDONUCLEASE_EXONUCLEASE_PHOSPHATASE DOMAIN-CONTAINING PROTEIN-RELATED"/>
    <property type="match status" value="1"/>
</dbReference>
<gene>
    <name evidence="6" type="ORF">G7Z17_g10620</name>
</gene>
<dbReference type="InterPro" id="IPR036397">
    <property type="entry name" value="RNaseH_sf"/>
</dbReference>
<keyword evidence="7" id="KW-1185">Reference proteome</keyword>
<keyword evidence="2" id="KW-0496">Mitochondrion</keyword>
<evidence type="ECO:0000313" key="7">
    <source>
        <dbReference type="Proteomes" id="UP000722485"/>
    </source>
</evidence>
<dbReference type="GO" id="GO:0003676">
    <property type="term" value="F:nucleic acid binding"/>
    <property type="evidence" value="ECO:0007669"/>
    <property type="project" value="InterPro"/>
</dbReference>
<dbReference type="AlphaFoldDB" id="A0A9P5L4M9"/>
<evidence type="ECO:0000256" key="2">
    <source>
        <dbReference type="ARBA" id="ARBA00023128"/>
    </source>
</evidence>
<dbReference type="GO" id="GO:0004523">
    <property type="term" value="F:RNA-DNA hybrid ribonuclease activity"/>
    <property type="evidence" value="ECO:0007669"/>
    <property type="project" value="InterPro"/>
</dbReference>
<evidence type="ECO:0000259" key="5">
    <source>
        <dbReference type="PROSITE" id="PS50879"/>
    </source>
</evidence>
<dbReference type="InterPro" id="IPR043502">
    <property type="entry name" value="DNA/RNA_pol_sf"/>
</dbReference>
<dbReference type="PROSITE" id="PS50878">
    <property type="entry name" value="RT_POL"/>
    <property type="match status" value="1"/>
</dbReference>